<comment type="caution">
    <text evidence="1">The sequence shown here is derived from an EMBL/GenBank/DDBJ whole genome shotgun (WGS) entry which is preliminary data.</text>
</comment>
<gene>
    <name evidence="1" type="ORF">GCM10023086_53150</name>
</gene>
<dbReference type="EMBL" id="BAABET010000008">
    <property type="protein sequence ID" value="GAA4325849.1"/>
    <property type="molecule type" value="Genomic_DNA"/>
</dbReference>
<reference evidence="2" key="1">
    <citation type="journal article" date="2019" name="Int. J. Syst. Evol. Microbiol.">
        <title>The Global Catalogue of Microorganisms (GCM) 10K type strain sequencing project: providing services to taxonomists for standard genome sequencing and annotation.</title>
        <authorList>
            <consortium name="The Broad Institute Genomics Platform"/>
            <consortium name="The Broad Institute Genome Sequencing Center for Infectious Disease"/>
            <person name="Wu L."/>
            <person name="Ma J."/>
        </authorList>
    </citation>
    <scope>NUCLEOTIDE SEQUENCE [LARGE SCALE GENOMIC DNA]</scope>
    <source>
        <strain evidence="2">JCM 31290</strain>
    </source>
</reference>
<protein>
    <submittedName>
        <fullName evidence="1">Uncharacterized protein</fullName>
    </submittedName>
</protein>
<organism evidence="1 2">
    <name type="scientific">Streptomyces venetus</name>
    <dbReference type="NCBI Taxonomy" id="1701086"/>
    <lineage>
        <taxon>Bacteria</taxon>
        <taxon>Bacillati</taxon>
        <taxon>Actinomycetota</taxon>
        <taxon>Actinomycetes</taxon>
        <taxon>Kitasatosporales</taxon>
        <taxon>Streptomycetaceae</taxon>
        <taxon>Streptomyces</taxon>
    </lineage>
</organism>
<accession>A0ABP8GKD0</accession>
<keyword evidence="2" id="KW-1185">Reference proteome</keyword>
<dbReference type="RefSeq" id="WP_345664185.1">
    <property type="nucleotide sequence ID" value="NZ_BAABET010000008.1"/>
</dbReference>
<name>A0ABP8GKD0_9ACTN</name>
<proteinExistence type="predicted"/>
<evidence type="ECO:0000313" key="1">
    <source>
        <dbReference type="EMBL" id="GAA4325849.1"/>
    </source>
</evidence>
<evidence type="ECO:0000313" key="2">
    <source>
        <dbReference type="Proteomes" id="UP001501115"/>
    </source>
</evidence>
<sequence>MTIAQHEPAPYAETTDPVYAARAAETFTLRKAGPDLLVLSGPCPRCAAPLEVPLPHMVFRGLDGILSLFRPSQPRPASDVRDEPVVCACEEHHPDRPEGRKGCGAYWMLRISSSDA</sequence>
<dbReference type="Proteomes" id="UP001501115">
    <property type="component" value="Unassembled WGS sequence"/>
</dbReference>